<dbReference type="Pfam" id="PF08707">
    <property type="entry name" value="PriCT_2"/>
    <property type="match status" value="1"/>
</dbReference>
<dbReference type="InterPro" id="IPR006500">
    <property type="entry name" value="Helicase_put_C_phage/plasmid"/>
</dbReference>
<sequence>MPNSALQTERKLKSFLKEYESKKVKEGKITHTRIPKYYGDPKDKDPRNIYGGSWIIPENKIQEFHKLYTEHVFINGKKEYLTEAQKDNGQILIDLDFHYPMSIQRREDIYSSCDDDNWQDSRKDSITSILEKYLESLKEMLDINDKFPVYIFEKSEVVIVPDKKITKDGVHIIIGINLDRRLQEKLREMVLNKIRLSLEQNDFWIDMPEILNQKKWEDVIDYSIASGNTNWQLLGSQKPESDRYEISYGYVFELDSDNSWAYAETIDFEDDESKTTYVIENFMNLSANGTGKSFDVNTTFDVTSALNNIEKTLSPSNKIAHNVLGTSVQTFTFPDINTITNQYILDSLIEQMLLTDNLRPTDYERLKNTHEYCMILPNEYSEDYTLWKKVGWALKNADNNYSLQNRLFLTYLKFSSRSEKFKYEEIQNLFYDWKFKSKSGEKTLSERSIFYWARNANKEAFDNIKNNSIEHFINASFRSEGSDWDLACVLHQLYKDKFVLAGYAKNIWYQFIGHCWQESELGVELKKEISQELYNVYHDKTVEMVQIMSGLENHKDEWKDYQRKVTISSNICNKLKSNTSKTNIMSQCKELFFDKDFFELVDKNMDLLCCSNGVINLATKEFRRGYPEDYITKCTDIDYILPTNRDKKLEEEVKEYWTTMFPDESVGKYVWEVFASALSGTNVNQQFYIFLGAGSNGKSALMQLMRQVFNDKKKRGYYAQTPIQYLTQERVKAGSASSELAELIGARLTSIDEPQKHEKLNVGIMKQLTGGDPLTARALFKDHITFIPQFTFVALTNNLFEIAATDKGTWRRISVPPFKSTFTHSPYNDPEFPPRDYPIQHKKDPELLEIKFPLWKETVLSMLVETIFKTQGHVERCSIVDEEVKKYKSREDHIQQFIDSKIHVSEGNILKQRDLGIEFKEWYQDKYGSKIKRMQDLYDAMDKAFNKYGNSGWSDIDIGSEQ</sequence>
<dbReference type="PROSITE" id="PS51206">
    <property type="entry name" value="SF3_HELICASE_1"/>
    <property type="match status" value="1"/>
</dbReference>
<organism evidence="5">
    <name type="scientific">viral metagenome</name>
    <dbReference type="NCBI Taxonomy" id="1070528"/>
    <lineage>
        <taxon>unclassified sequences</taxon>
        <taxon>metagenomes</taxon>
        <taxon>organismal metagenomes</taxon>
    </lineage>
</organism>
<dbReference type="GO" id="GO:0016817">
    <property type="term" value="F:hydrolase activity, acting on acid anhydrides"/>
    <property type="evidence" value="ECO:0007669"/>
    <property type="project" value="InterPro"/>
</dbReference>
<keyword evidence="2" id="KW-0378">Hydrolase</keyword>
<reference evidence="5" key="1">
    <citation type="journal article" date="2020" name="Nature">
        <title>Giant virus diversity and host interactions through global metagenomics.</title>
        <authorList>
            <person name="Schulz F."/>
            <person name="Roux S."/>
            <person name="Paez-Espino D."/>
            <person name="Jungbluth S."/>
            <person name="Walsh D.A."/>
            <person name="Denef V.J."/>
            <person name="McMahon K.D."/>
            <person name="Konstantinidis K.T."/>
            <person name="Eloe-Fadrosh E.A."/>
            <person name="Kyrpides N.C."/>
            <person name="Woyke T."/>
        </authorList>
    </citation>
    <scope>NUCLEOTIDE SEQUENCE</scope>
    <source>
        <strain evidence="5">GVMAG-M-3300018428-16</strain>
    </source>
</reference>
<protein>
    <recommendedName>
        <fullName evidence="4">SF3 helicase domain-containing protein</fullName>
    </recommendedName>
</protein>
<dbReference type="PANTHER" id="PTHR35372:SF2">
    <property type="entry name" value="SF3 HELICASE DOMAIN-CONTAINING PROTEIN"/>
    <property type="match status" value="1"/>
</dbReference>
<dbReference type="EMBL" id="MN739233">
    <property type="protein sequence ID" value="QHS94765.1"/>
    <property type="molecule type" value="Genomic_DNA"/>
</dbReference>
<dbReference type="InterPro" id="IPR014818">
    <property type="entry name" value="Phage/plasmid_primase_P4_C"/>
</dbReference>
<dbReference type="Gene3D" id="3.40.50.300">
    <property type="entry name" value="P-loop containing nucleotide triphosphate hydrolases"/>
    <property type="match status" value="1"/>
</dbReference>
<dbReference type="Pfam" id="PF19263">
    <property type="entry name" value="DUF5906"/>
    <property type="match status" value="1"/>
</dbReference>
<evidence type="ECO:0000256" key="1">
    <source>
        <dbReference type="ARBA" id="ARBA00022741"/>
    </source>
</evidence>
<dbReference type="AlphaFoldDB" id="A0A6C0BQN8"/>
<proteinExistence type="predicted"/>
<evidence type="ECO:0000256" key="2">
    <source>
        <dbReference type="ARBA" id="ARBA00022801"/>
    </source>
</evidence>
<dbReference type="NCBIfam" id="TIGR01613">
    <property type="entry name" value="primase_Cterm"/>
    <property type="match status" value="1"/>
</dbReference>
<dbReference type="SMART" id="SM00885">
    <property type="entry name" value="D5_N"/>
    <property type="match status" value="1"/>
</dbReference>
<name>A0A6C0BQN8_9ZZZZ</name>
<dbReference type="InterPro" id="IPR027417">
    <property type="entry name" value="P-loop_NTPase"/>
</dbReference>
<evidence type="ECO:0000313" key="5">
    <source>
        <dbReference type="EMBL" id="QHS94765.1"/>
    </source>
</evidence>
<dbReference type="Pfam" id="PF23162">
    <property type="entry name" value="AEP_C962R"/>
    <property type="match status" value="1"/>
</dbReference>
<feature type="domain" description="SF3 helicase" evidence="4">
    <location>
        <begin position="665"/>
        <end position="831"/>
    </location>
</feature>
<dbReference type="InterPro" id="IPR014015">
    <property type="entry name" value="Helicase_SF3_DNA-vir"/>
</dbReference>
<evidence type="ECO:0000256" key="3">
    <source>
        <dbReference type="ARBA" id="ARBA00022840"/>
    </source>
</evidence>
<dbReference type="InterPro" id="IPR056443">
    <property type="entry name" value="AEP_C962R"/>
</dbReference>
<dbReference type="InterPro" id="IPR014819">
    <property type="entry name" value="PriCT_2"/>
</dbReference>
<evidence type="ECO:0000259" key="4">
    <source>
        <dbReference type="PROSITE" id="PS51206"/>
    </source>
</evidence>
<keyword evidence="3" id="KW-0067">ATP-binding</keyword>
<accession>A0A6C0BQN8</accession>
<dbReference type="InterPro" id="IPR051620">
    <property type="entry name" value="ORF904-like_C"/>
</dbReference>
<dbReference type="SUPFAM" id="SSF52540">
    <property type="entry name" value="P-loop containing nucleoside triphosphate hydrolases"/>
    <property type="match status" value="1"/>
</dbReference>
<dbReference type="PANTHER" id="PTHR35372">
    <property type="entry name" value="ATP BINDING PROTEIN-RELATED"/>
    <property type="match status" value="1"/>
</dbReference>
<keyword evidence="1" id="KW-0547">Nucleotide-binding</keyword>
<dbReference type="GO" id="GO:0005524">
    <property type="term" value="F:ATP binding"/>
    <property type="evidence" value="ECO:0007669"/>
    <property type="project" value="UniProtKB-KW"/>
</dbReference>
<dbReference type="InterPro" id="IPR045455">
    <property type="entry name" value="NrS-1_pol-like_helicase"/>
</dbReference>
<dbReference type="Pfam" id="PF08706">
    <property type="entry name" value="D5_N"/>
    <property type="match status" value="1"/>
</dbReference>